<proteinExistence type="predicted"/>
<evidence type="ECO:0000313" key="1">
    <source>
        <dbReference type="EMBL" id="MDN3202899.1"/>
    </source>
</evidence>
<protein>
    <submittedName>
        <fullName evidence="1">Carboxypeptidase regulatory-like domain-containing protein</fullName>
    </submittedName>
</protein>
<sequence>MKSESEGVRGQVFWLEGNQMPTISEDGSQVRKGKQAIQRTIIIYPLTKLEDAQLVDGLFKSLATDPIKEVTTDENGNFSLKLEPGAYSFFTKEEEGLFANRFDTEGNIQPVYISKGEWTELEILVDYKAAY</sequence>
<reference evidence="1" key="1">
    <citation type="submission" date="2023-06" db="EMBL/GenBank/DDBJ databases">
        <title>Robiginitalea aurantiacus sp. nov. and Algoriphagus sediminis sp. nov., isolated from coastal sediment.</title>
        <authorList>
            <person name="Zhou Z.Y."/>
            <person name="An J."/>
            <person name="Jia Y.W."/>
            <person name="Du Z.J."/>
        </authorList>
    </citation>
    <scope>NUCLEOTIDE SEQUENCE</scope>
    <source>
        <strain evidence="1">C2-7</strain>
    </source>
</reference>
<dbReference type="Proteomes" id="UP001171916">
    <property type="component" value="Unassembled WGS sequence"/>
</dbReference>
<accession>A0ABT7Y8R6</accession>
<keyword evidence="2" id="KW-1185">Reference proteome</keyword>
<dbReference type="RefSeq" id="WP_289998455.1">
    <property type="nucleotide sequence ID" value="NZ_JAUEPH010000001.1"/>
</dbReference>
<name>A0ABT7Y8R6_9BACT</name>
<dbReference type="EMBL" id="JAUEPH010000001">
    <property type="protein sequence ID" value="MDN3202899.1"/>
    <property type="molecule type" value="Genomic_DNA"/>
</dbReference>
<gene>
    <name evidence="1" type="ORF">QVH07_02005</name>
</gene>
<organism evidence="1 2">
    <name type="scientific">Algoriphagus sediminis</name>
    <dbReference type="NCBI Taxonomy" id="3057113"/>
    <lineage>
        <taxon>Bacteria</taxon>
        <taxon>Pseudomonadati</taxon>
        <taxon>Bacteroidota</taxon>
        <taxon>Cytophagia</taxon>
        <taxon>Cytophagales</taxon>
        <taxon>Cyclobacteriaceae</taxon>
        <taxon>Algoriphagus</taxon>
    </lineage>
</organism>
<comment type="caution">
    <text evidence="1">The sequence shown here is derived from an EMBL/GenBank/DDBJ whole genome shotgun (WGS) entry which is preliminary data.</text>
</comment>
<evidence type="ECO:0000313" key="2">
    <source>
        <dbReference type="Proteomes" id="UP001171916"/>
    </source>
</evidence>